<comment type="cofactor">
    <cofactor evidence="1">
        <name>L-ascorbate</name>
        <dbReference type="ChEBI" id="CHEBI:38290"/>
    </cofactor>
</comment>
<dbReference type="EMBL" id="HBGE01106358">
    <property type="protein sequence ID" value="CAD9186699.1"/>
    <property type="molecule type" value="Transcribed_RNA"/>
</dbReference>
<dbReference type="InterPro" id="IPR044862">
    <property type="entry name" value="Pro_4_hyd_alph_FE2OG_OXY"/>
</dbReference>
<evidence type="ECO:0000256" key="2">
    <source>
        <dbReference type="ARBA" id="ARBA00022723"/>
    </source>
</evidence>
<evidence type="ECO:0000259" key="7">
    <source>
        <dbReference type="PROSITE" id="PS51471"/>
    </source>
</evidence>
<dbReference type="InterPro" id="IPR019734">
    <property type="entry name" value="TPR_rpt"/>
</dbReference>
<keyword evidence="3" id="KW-0223">Dioxygenase</keyword>
<feature type="domain" description="Fe2OG dioxygenase" evidence="7">
    <location>
        <begin position="107"/>
        <end position="251"/>
    </location>
</feature>
<keyword evidence="6" id="KW-0802">TPR repeat</keyword>
<evidence type="ECO:0000256" key="3">
    <source>
        <dbReference type="ARBA" id="ARBA00022964"/>
    </source>
</evidence>
<evidence type="ECO:0000256" key="5">
    <source>
        <dbReference type="ARBA" id="ARBA00023004"/>
    </source>
</evidence>
<accession>A0A7S1WTW0</accession>
<dbReference type="InterPro" id="IPR006620">
    <property type="entry name" value="Pro_4_hyd_alph"/>
</dbReference>
<protein>
    <recommendedName>
        <fullName evidence="7">Fe2OG dioxygenase domain-containing protein</fullName>
    </recommendedName>
</protein>
<dbReference type="PANTHER" id="PTHR10869:SF236">
    <property type="entry name" value="PROLYL 4-HYDROXYLASE ALPHA SUBUNIT DOMAIN-CONTAINING PROTEIN"/>
    <property type="match status" value="1"/>
</dbReference>
<dbReference type="GO" id="GO:0031418">
    <property type="term" value="F:L-ascorbic acid binding"/>
    <property type="evidence" value="ECO:0007669"/>
    <property type="project" value="InterPro"/>
</dbReference>
<evidence type="ECO:0000256" key="6">
    <source>
        <dbReference type="PROSITE-ProRule" id="PRU00339"/>
    </source>
</evidence>
<dbReference type="Gene3D" id="2.60.120.620">
    <property type="entry name" value="q2cbj1_9rhob like domain"/>
    <property type="match status" value="1"/>
</dbReference>
<evidence type="ECO:0000256" key="1">
    <source>
        <dbReference type="ARBA" id="ARBA00001961"/>
    </source>
</evidence>
<evidence type="ECO:0000313" key="8">
    <source>
        <dbReference type="EMBL" id="CAD9186699.1"/>
    </source>
</evidence>
<keyword evidence="5" id="KW-0408">Iron</keyword>
<dbReference type="InterPro" id="IPR005123">
    <property type="entry name" value="Oxoglu/Fe-dep_dioxygenase_dom"/>
</dbReference>
<dbReference type="GO" id="GO:0005783">
    <property type="term" value="C:endoplasmic reticulum"/>
    <property type="evidence" value="ECO:0007669"/>
    <property type="project" value="TreeGrafter"/>
</dbReference>
<dbReference type="SMART" id="SM00702">
    <property type="entry name" value="P4Hc"/>
    <property type="match status" value="1"/>
</dbReference>
<dbReference type="AlphaFoldDB" id="A0A7S1WTW0"/>
<dbReference type="PROSITE" id="PS50005">
    <property type="entry name" value="TPR"/>
    <property type="match status" value="1"/>
</dbReference>
<dbReference type="GO" id="GO:0004656">
    <property type="term" value="F:procollagen-proline 4-dioxygenase activity"/>
    <property type="evidence" value="ECO:0007669"/>
    <property type="project" value="TreeGrafter"/>
</dbReference>
<name>A0A7S1WTW0_ALECA</name>
<dbReference type="SUPFAM" id="SSF51197">
    <property type="entry name" value="Clavaminate synthase-like"/>
    <property type="match status" value="1"/>
</dbReference>
<sequence length="270" mass="30842">MLLRNVLTPEECSYLIRQMSDEMEPVKYRHDYRRNDRAIFESRELAELLWRRVEPSARSLIVHSDMEGTRQKLLPDGAPHDGLAAQGDCPEELRLGYGQEGVWHPVGLNECLRFCRYAPGGFFRAHCDASFQRSEDEQSLFTCMFYLDGSMEGGATRFLHLDAAVRHLEAAPEDQVLASVEPRAGQCLLFFQQGLLHEGAELLAGEKHILRTEVMFRRDPATKPQLLPHQAEALRLLRQAQAAEEAGRCEEAVGLYRRAFKLDPRTERMC</sequence>
<organism evidence="8">
    <name type="scientific">Alexandrium catenella</name>
    <name type="common">Red tide dinoflagellate</name>
    <name type="synonym">Gonyaulax catenella</name>
    <dbReference type="NCBI Taxonomy" id="2925"/>
    <lineage>
        <taxon>Eukaryota</taxon>
        <taxon>Sar</taxon>
        <taxon>Alveolata</taxon>
        <taxon>Dinophyceae</taxon>
        <taxon>Gonyaulacales</taxon>
        <taxon>Pyrocystaceae</taxon>
        <taxon>Alexandrium</taxon>
    </lineage>
</organism>
<keyword evidence="4" id="KW-0560">Oxidoreductase</keyword>
<proteinExistence type="predicted"/>
<dbReference type="Pfam" id="PF13640">
    <property type="entry name" value="2OG-FeII_Oxy_3"/>
    <property type="match status" value="1"/>
</dbReference>
<dbReference type="PROSITE" id="PS51471">
    <property type="entry name" value="FE2OG_OXY"/>
    <property type="match status" value="1"/>
</dbReference>
<dbReference type="GO" id="GO:0005506">
    <property type="term" value="F:iron ion binding"/>
    <property type="evidence" value="ECO:0007669"/>
    <property type="project" value="InterPro"/>
</dbReference>
<gene>
    <name evidence="8" type="ORF">ACAT0790_LOCUS63473</name>
</gene>
<dbReference type="InterPro" id="IPR045054">
    <property type="entry name" value="P4HA-like"/>
</dbReference>
<dbReference type="PANTHER" id="PTHR10869">
    <property type="entry name" value="PROLYL 4-HYDROXYLASE ALPHA SUBUNIT"/>
    <property type="match status" value="1"/>
</dbReference>
<keyword evidence="2" id="KW-0479">Metal-binding</keyword>
<evidence type="ECO:0000256" key="4">
    <source>
        <dbReference type="ARBA" id="ARBA00023002"/>
    </source>
</evidence>
<reference evidence="8" key="1">
    <citation type="submission" date="2021-01" db="EMBL/GenBank/DDBJ databases">
        <authorList>
            <person name="Corre E."/>
            <person name="Pelletier E."/>
            <person name="Niang G."/>
            <person name="Scheremetjew M."/>
            <person name="Finn R."/>
            <person name="Kale V."/>
            <person name="Holt S."/>
            <person name="Cochrane G."/>
            <person name="Meng A."/>
            <person name="Brown T."/>
            <person name="Cohen L."/>
        </authorList>
    </citation>
    <scope>NUCLEOTIDE SEQUENCE</scope>
    <source>
        <strain evidence="8">OF101</strain>
    </source>
</reference>
<feature type="repeat" description="TPR" evidence="6">
    <location>
        <begin position="233"/>
        <end position="266"/>
    </location>
</feature>